<dbReference type="Proteomes" id="UP000004471">
    <property type="component" value="Unassembled WGS sequence"/>
</dbReference>
<accession>F3FZQ7</accession>
<feature type="non-terminal residue" evidence="1">
    <location>
        <position position="40"/>
    </location>
</feature>
<dbReference type="AlphaFoldDB" id="F3FZQ7"/>
<name>F3FZQ7_PSESX</name>
<evidence type="ECO:0000313" key="2">
    <source>
        <dbReference type="Proteomes" id="UP000004471"/>
    </source>
</evidence>
<comment type="caution">
    <text evidence="1">The sequence shown here is derived from an EMBL/GenBank/DDBJ whole genome shotgun (WGS) entry which is preliminary data.</text>
</comment>
<proteinExistence type="predicted"/>
<evidence type="ECO:0008006" key="3">
    <source>
        <dbReference type="Google" id="ProtNLM"/>
    </source>
</evidence>
<reference evidence="1 2" key="1">
    <citation type="journal article" date="2011" name="PLoS Pathog.">
        <title>Dynamic evolution of pathogenicity revealed by sequencing and comparative genomics of 19 Pseudomonas syringae isolates.</title>
        <authorList>
            <person name="Baltrus D.A."/>
            <person name="Nishimura M.T."/>
            <person name="Romanchuk A."/>
            <person name="Chang J.H."/>
            <person name="Mukhtar M.S."/>
            <person name="Cherkis K."/>
            <person name="Roach J."/>
            <person name="Grant S.R."/>
            <person name="Jones C.D."/>
            <person name="Dangl J.L."/>
        </authorList>
    </citation>
    <scope>NUCLEOTIDE SEQUENCE [LARGE SCALE GENOMIC DNA]</scope>
    <source>
        <strain evidence="2">M301072PT</strain>
    </source>
</reference>
<evidence type="ECO:0000313" key="1">
    <source>
        <dbReference type="EMBL" id="EGH35699.1"/>
    </source>
</evidence>
<dbReference type="EMBL" id="AEAH01003932">
    <property type="protein sequence ID" value="EGH35699.1"/>
    <property type="molecule type" value="Genomic_DNA"/>
</dbReference>
<dbReference type="HOGENOM" id="CLU_3301573_0_0_6"/>
<protein>
    <recommendedName>
        <fullName evidence="3">Amino acid adenylation</fullName>
    </recommendedName>
</protein>
<organism evidence="1 2">
    <name type="scientific">Pseudomonas syringae pv. japonica str. M301072</name>
    <dbReference type="NCBI Taxonomy" id="629262"/>
    <lineage>
        <taxon>Bacteria</taxon>
        <taxon>Pseudomonadati</taxon>
        <taxon>Pseudomonadota</taxon>
        <taxon>Gammaproteobacteria</taxon>
        <taxon>Pseudomonadales</taxon>
        <taxon>Pseudomonadaceae</taxon>
        <taxon>Pseudomonas</taxon>
        <taxon>Pseudomonas syringae</taxon>
    </lineage>
</organism>
<gene>
    <name evidence="1" type="ORF">PSYJA_44381</name>
</gene>
<sequence length="40" mass="4478">MLNYRHTDASSKAKGLGGWLDIERLKGTERTNYPLALSVD</sequence>